<dbReference type="Gene3D" id="1.20.1250.20">
    <property type="entry name" value="MFS general substrate transporter like domains"/>
    <property type="match status" value="2"/>
</dbReference>
<feature type="transmembrane region" description="Helical" evidence="2">
    <location>
        <begin position="529"/>
        <end position="549"/>
    </location>
</feature>
<accession>A0A9Q0M0Q5</accession>
<name>A0A9Q0M0Q5_BLOTA</name>
<dbReference type="PANTHER" id="PTHR11360">
    <property type="entry name" value="MONOCARBOXYLATE TRANSPORTER"/>
    <property type="match status" value="1"/>
</dbReference>
<feature type="transmembrane region" description="Helical" evidence="2">
    <location>
        <begin position="108"/>
        <end position="131"/>
    </location>
</feature>
<keyword evidence="4" id="KW-1185">Reference proteome</keyword>
<dbReference type="SUPFAM" id="SSF103473">
    <property type="entry name" value="MFS general substrate transporter"/>
    <property type="match status" value="1"/>
</dbReference>
<feature type="transmembrane region" description="Helical" evidence="2">
    <location>
        <begin position="431"/>
        <end position="452"/>
    </location>
</feature>
<dbReference type="Pfam" id="PF07690">
    <property type="entry name" value="MFS_1"/>
    <property type="match status" value="2"/>
</dbReference>
<evidence type="ECO:0000313" key="3">
    <source>
        <dbReference type="EMBL" id="KAJ6215420.1"/>
    </source>
</evidence>
<sequence>MNVIRHRTPDTGWAWMISLSCAVINGLTFGLIRSFGVFFFYLRQEFDISRQVASWPFALCTSVTYLTGPITGLLISYFHLRTIVFFGIILTSFGFSACFWITDLSQIVILVGIVHGFGIGLSYMQTPVILAQYFVKYQATATAISYAGGTVGSFVFPALIEHIIMNYGLKGSFLIIGAVLLNGLPVALLLRPPIPDLKQQHQPQSFQQQQQQQEQHQLQQQQSINLMNNGISTQTQPQQLQQQQPQHSRILSLQSIRTIQHKLKRNRSKKWLLLRKSSIELYVERQQQRESQLTLNNSIRSIVMNEMASSSSLNDERKYNSNYNHQMLSRHDQPQTDLLSQLLRNENIKVHKKKARSMGQQFNETEMLVMESLHKTMESPMETNDEQHQQSFRTESINDSNNRKVMITKNKYCQTVPTAKRSQFVHSIVEIITNPMYIILLITHVSFQWAWMTYQMVIFDFGIDQDLTRSQSVSILIGFAVSDLFGRILSGWIADKQIIKKNHIVSICILCIGFFIQLTSMISSYRTHLSLTLLLGFTCGVIIVLFNLLTMEYVGLDNLPVALGLSAFFVGATSLARPYVIGLFRDVIGSYNGLFRYVGTLSFIAALLWLMEPFAILNSKRRTNFKQTSSYI</sequence>
<dbReference type="GO" id="GO:0008028">
    <property type="term" value="F:monocarboxylic acid transmembrane transporter activity"/>
    <property type="evidence" value="ECO:0007669"/>
    <property type="project" value="TreeGrafter"/>
</dbReference>
<keyword evidence="2" id="KW-0472">Membrane</keyword>
<dbReference type="Proteomes" id="UP001142055">
    <property type="component" value="Chromosome 4"/>
</dbReference>
<feature type="transmembrane region" description="Helical" evidence="2">
    <location>
        <begin position="561"/>
        <end position="582"/>
    </location>
</feature>
<evidence type="ECO:0000256" key="1">
    <source>
        <dbReference type="SAM" id="MobiDB-lite"/>
    </source>
</evidence>
<evidence type="ECO:0000313" key="4">
    <source>
        <dbReference type="Proteomes" id="UP001142055"/>
    </source>
</evidence>
<keyword evidence="2" id="KW-1133">Transmembrane helix</keyword>
<feature type="transmembrane region" description="Helical" evidence="2">
    <location>
        <begin position="143"/>
        <end position="165"/>
    </location>
</feature>
<feature type="transmembrane region" description="Helical" evidence="2">
    <location>
        <begin position="171"/>
        <end position="190"/>
    </location>
</feature>
<keyword evidence="2" id="KW-0812">Transmembrane</keyword>
<comment type="caution">
    <text evidence="3">The sequence shown here is derived from an EMBL/GenBank/DDBJ whole genome shotgun (WGS) entry which is preliminary data.</text>
</comment>
<dbReference type="AlphaFoldDB" id="A0A9Q0M0Q5"/>
<protein>
    <submittedName>
        <fullName evidence="3">Uncharacterized protein</fullName>
    </submittedName>
</protein>
<feature type="region of interest" description="Disordered" evidence="1">
    <location>
        <begin position="200"/>
        <end position="219"/>
    </location>
</feature>
<dbReference type="OMA" id="WINAFAF"/>
<proteinExistence type="predicted"/>
<organism evidence="3 4">
    <name type="scientific">Blomia tropicalis</name>
    <name type="common">Mite</name>
    <dbReference type="NCBI Taxonomy" id="40697"/>
    <lineage>
        <taxon>Eukaryota</taxon>
        <taxon>Metazoa</taxon>
        <taxon>Ecdysozoa</taxon>
        <taxon>Arthropoda</taxon>
        <taxon>Chelicerata</taxon>
        <taxon>Arachnida</taxon>
        <taxon>Acari</taxon>
        <taxon>Acariformes</taxon>
        <taxon>Sarcoptiformes</taxon>
        <taxon>Astigmata</taxon>
        <taxon>Glycyphagoidea</taxon>
        <taxon>Echimyopodidae</taxon>
        <taxon>Blomia</taxon>
    </lineage>
</organism>
<feature type="transmembrane region" description="Helical" evidence="2">
    <location>
        <begin position="504"/>
        <end position="523"/>
    </location>
</feature>
<feature type="transmembrane region" description="Helical" evidence="2">
    <location>
        <begin position="594"/>
        <end position="617"/>
    </location>
</feature>
<feature type="transmembrane region" description="Helical" evidence="2">
    <location>
        <begin position="12"/>
        <end position="41"/>
    </location>
</feature>
<gene>
    <name evidence="3" type="ORF">RDWZM_009920</name>
</gene>
<dbReference type="InterPro" id="IPR036259">
    <property type="entry name" value="MFS_trans_sf"/>
</dbReference>
<dbReference type="PROSITE" id="PS51257">
    <property type="entry name" value="PROKAR_LIPOPROTEIN"/>
    <property type="match status" value="1"/>
</dbReference>
<dbReference type="PANTHER" id="PTHR11360:SF303">
    <property type="entry name" value="MAJOR FACILITATOR SUPERFAMILY (MFS) PROFILE DOMAIN-CONTAINING PROTEIN"/>
    <property type="match status" value="1"/>
</dbReference>
<feature type="transmembrane region" description="Helical" evidence="2">
    <location>
        <begin position="82"/>
        <end position="102"/>
    </location>
</feature>
<feature type="transmembrane region" description="Helical" evidence="2">
    <location>
        <begin position="472"/>
        <end position="492"/>
    </location>
</feature>
<feature type="transmembrane region" description="Helical" evidence="2">
    <location>
        <begin position="53"/>
        <end position="75"/>
    </location>
</feature>
<evidence type="ECO:0000256" key="2">
    <source>
        <dbReference type="SAM" id="Phobius"/>
    </source>
</evidence>
<dbReference type="InterPro" id="IPR011701">
    <property type="entry name" value="MFS"/>
</dbReference>
<reference evidence="3" key="1">
    <citation type="submission" date="2022-12" db="EMBL/GenBank/DDBJ databases">
        <title>Genome assemblies of Blomia tropicalis.</title>
        <authorList>
            <person name="Cui Y."/>
        </authorList>
    </citation>
    <scope>NUCLEOTIDE SEQUENCE</scope>
    <source>
        <tissue evidence="3">Adult mites</tissue>
    </source>
</reference>
<dbReference type="EMBL" id="JAPWDV010000004">
    <property type="protein sequence ID" value="KAJ6215420.1"/>
    <property type="molecule type" value="Genomic_DNA"/>
</dbReference>
<dbReference type="InterPro" id="IPR050327">
    <property type="entry name" value="Proton-linked_MCT"/>
</dbReference>